<feature type="transmembrane region" description="Helical" evidence="1">
    <location>
        <begin position="70"/>
        <end position="87"/>
    </location>
</feature>
<dbReference type="EMBL" id="JARJBC010000011">
    <property type="protein sequence ID" value="MDF3291293.1"/>
    <property type="molecule type" value="Genomic_DNA"/>
</dbReference>
<keyword evidence="1" id="KW-0472">Membrane</keyword>
<evidence type="ECO:0000313" key="3">
    <source>
        <dbReference type="EMBL" id="MDF3291293.1"/>
    </source>
</evidence>
<feature type="domain" description="DUF6545" evidence="2">
    <location>
        <begin position="240"/>
        <end position="373"/>
    </location>
</feature>
<dbReference type="Pfam" id="PF20182">
    <property type="entry name" value="DUF6545"/>
    <property type="match status" value="1"/>
</dbReference>
<comment type="caution">
    <text evidence="3">The sequence shown here is derived from an EMBL/GenBank/DDBJ whole genome shotgun (WGS) entry which is preliminary data.</text>
</comment>
<keyword evidence="4" id="KW-1185">Reference proteome</keyword>
<dbReference type="Proteomes" id="UP001216579">
    <property type="component" value="Unassembled WGS sequence"/>
</dbReference>
<dbReference type="InterPro" id="IPR046675">
    <property type="entry name" value="DUF6545"/>
</dbReference>
<evidence type="ECO:0000256" key="1">
    <source>
        <dbReference type="SAM" id="Phobius"/>
    </source>
</evidence>
<gene>
    <name evidence="3" type="ORF">P3G67_19040</name>
</gene>
<dbReference type="RefSeq" id="WP_276094510.1">
    <property type="nucleotide sequence ID" value="NZ_JARJBC010000011.1"/>
</dbReference>
<organism evidence="3 4">
    <name type="scientific">Streptomyces silvisoli</name>
    <dbReference type="NCBI Taxonomy" id="3034235"/>
    <lineage>
        <taxon>Bacteria</taxon>
        <taxon>Bacillati</taxon>
        <taxon>Actinomycetota</taxon>
        <taxon>Actinomycetes</taxon>
        <taxon>Kitasatosporales</taxon>
        <taxon>Streptomycetaceae</taxon>
        <taxon>Streptomyces</taxon>
    </lineage>
</organism>
<feature type="transmembrane region" description="Helical" evidence="1">
    <location>
        <begin position="219"/>
        <end position="240"/>
    </location>
</feature>
<dbReference type="NCBIfam" id="NF042915">
    <property type="entry name" value="MAB_1171c_fam"/>
    <property type="match status" value="1"/>
</dbReference>
<protein>
    <recommendedName>
        <fullName evidence="2">DUF6545 domain-containing protein</fullName>
    </recommendedName>
</protein>
<evidence type="ECO:0000259" key="2">
    <source>
        <dbReference type="Pfam" id="PF20182"/>
    </source>
</evidence>
<feature type="transmembrane region" description="Helical" evidence="1">
    <location>
        <begin position="173"/>
        <end position="199"/>
    </location>
</feature>
<sequence>MNTVKEIVLALLWAVTLWRLPAAVRVPRQRALWTAFASIAAASTLGEPGVVDHVDQLAGVHNLSTLGKNLLGIVGSAAILDFVVAIARPMALPRARRALTVLATVSMTAMSVLFALTPRPSEVSDFYQANVGSLAGTAYCMVFTGCLGIAMTVATWLFWAYSRHAGAAWLRTGLRLLGAGTAFGALYSLLRAALMLLGFLHPGVINAPATTVADAVENAAISLIIVGSSLPAVGVLWRSVRDWWALRRIQPLWAELTSAVPDIVLDARSRLTPRVRLHRTVIEIRDAVLVLSSYVPEHVRRQAEHTAGLSGVQGDRRTALSEAIWLRTACAAKLDGADIVSESERQATASATMALDFDAEVARLLILSEAYHSPAARTHAKEQA</sequence>
<feature type="transmembrane region" description="Helical" evidence="1">
    <location>
        <begin position="99"/>
        <end position="116"/>
    </location>
</feature>
<evidence type="ECO:0000313" key="4">
    <source>
        <dbReference type="Proteomes" id="UP001216579"/>
    </source>
</evidence>
<feature type="transmembrane region" description="Helical" evidence="1">
    <location>
        <begin position="136"/>
        <end position="161"/>
    </location>
</feature>
<keyword evidence="1" id="KW-0812">Transmembrane</keyword>
<reference evidence="3 4" key="1">
    <citation type="submission" date="2023-03" db="EMBL/GenBank/DDBJ databases">
        <title>Draft genome sequence of Streptomyces sp. RB6PN23 isolated from peat swamp forest in Thailand.</title>
        <authorList>
            <person name="Klaysubun C."/>
            <person name="Duangmal K."/>
        </authorList>
    </citation>
    <scope>NUCLEOTIDE SEQUENCE [LARGE SCALE GENOMIC DNA]</scope>
    <source>
        <strain evidence="3 4">RB6PN23</strain>
    </source>
</reference>
<proteinExistence type="predicted"/>
<name>A0ABT5ZQH8_9ACTN</name>
<dbReference type="InterPro" id="IPR050039">
    <property type="entry name" value="MAB_1171c-like"/>
</dbReference>
<keyword evidence="1" id="KW-1133">Transmembrane helix</keyword>
<accession>A0ABT5ZQH8</accession>